<comment type="similarity">
    <text evidence="1">Belongs to the ACBP family.</text>
</comment>
<dbReference type="InterPro" id="IPR035984">
    <property type="entry name" value="Acyl-CoA-binding_sf"/>
</dbReference>
<dbReference type="InterPro" id="IPR000582">
    <property type="entry name" value="Acyl-CoA-binding_protein"/>
</dbReference>
<organism evidence="4 5">
    <name type="scientific">Pseudomicrostroma glucosiphilum</name>
    <dbReference type="NCBI Taxonomy" id="1684307"/>
    <lineage>
        <taxon>Eukaryota</taxon>
        <taxon>Fungi</taxon>
        <taxon>Dikarya</taxon>
        <taxon>Basidiomycota</taxon>
        <taxon>Ustilaginomycotina</taxon>
        <taxon>Exobasidiomycetes</taxon>
        <taxon>Microstromatales</taxon>
        <taxon>Microstromatales incertae sedis</taxon>
        <taxon>Pseudomicrostroma</taxon>
    </lineage>
</organism>
<dbReference type="OrthoDB" id="346910at2759"/>
<dbReference type="GO" id="GO:0006631">
    <property type="term" value="P:fatty acid metabolic process"/>
    <property type="evidence" value="ECO:0007669"/>
    <property type="project" value="TreeGrafter"/>
</dbReference>
<dbReference type="PRINTS" id="PR00689">
    <property type="entry name" value="ACOABINDINGP"/>
</dbReference>
<dbReference type="PANTHER" id="PTHR23310">
    <property type="entry name" value="ACYL-COA-BINDING PROTEIN, ACBP"/>
    <property type="match status" value="1"/>
</dbReference>
<dbReference type="Pfam" id="PF00887">
    <property type="entry name" value="ACBP"/>
    <property type="match status" value="1"/>
</dbReference>
<reference evidence="4 5" key="1">
    <citation type="journal article" date="2018" name="Mol. Biol. Evol.">
        <title>Broad Genomic Sampling Reveals a Smut Pathogenic Ancestry of the Fungal Clade Ustilaginomycotina.</title>
        <authorList>
            <person name="Kijpornyongpan T."/>
            <person name="Mondo S.J."/>
            <person name="Barry K."/>
            <person name="Sandor L."/>
            <person name="Lee J."/>
            <person name="Lipzen A."/>
            <person name="Pangilinan J."/>
            <person name="LaButti K."/>
            <person name="Hainaut M."/>
            <person name="Henrissat B."/>
            <person name="Grigoriev I.V."/>
            <person name="Spatafora J.W."/>
            <person name="Aime M.C."/>
        </authorList>
    </citation>
    <scope>NUCLEOTIDE SEQUENCE [LARGE SCALE GENOMIC DNA]</scope>
    <source>
        <strain evidence="4 5">MCA 4718</strain>
    </source>
</reference>
<dbReference type="InterPro" id="IPR014352">
    <property type="entry name" value="FERM/acyl-CoA-bd_prot_sf"/>
</dbReference>
<proteinExistence type="inferred from homology"/>
<dbReference type="AlphaFoldDB" id="A0A316UCD5"/>
<dbReference type="SUPFAM" id="SSF47027">
    <property type="entry name" value="Acyl-CoA binding protein"/>
    <property type="match status" value="1"/>
</dbReference>
<dbReference type="GO" id="GO:0000062">
    <property type="term" value="F:fatty-acyl-CoA binding"/>
    <property type="evidence" value="ECO:0007669"/>
    <property type="project" value="InterPro"/>
</dbReference>
<dbReference type="FunFam" id="1.20.80.10:FF:000010">
    <property type="entry name" value="Acyl-CoA-binding domain-containing protein 5"/>
    <property type="match status" value="1"/>
</dbReference>
<evidence type="ECO:0000256" key="1">
    <source>
        <dbReference type="ARBA" id="ARBA00005567"/>
    </source>
</evidence>
<dbReference type="STRING" id="1684307.A0A316UCD5"/>
<dbReference type="RefSeq" id="XP_025349688.1">
    <property type="nucleotide sequence ID" value="XM_025492012.1"/>
</dbReference>
<evidence type="ECO:0000259" key="3">
    <source>
        <dbReference type="PROSITE" id="PS51228"/>
    </source>
</evidence>
<keyword evidence="5" id="KW-1185">Reference proteome</keyword>
<feature type="domain" description="ACB" evidence="3">
    <location>
        <begin position="1"/>
        <end position="90"/>
    </location>
</feature>
<accession>A0A316UCD5</accession>
<dbReference type="GeneID" id="37013746"/>
<keyword evidence="2" id="KW-0446">Lipid-binding</keyword>
<dbReference type="EMBL" id="KZ819323">
    <property type="protein sequence ID" value="PWN22528.1"/>
    <property type="molecule type" value="Genomic_DNA"/>
</dbReference>
<evidence type="ECO:0000313" key="4">
    <source>
        <dbReference type="EMBL" id="PWN22528.1"/>
    </source>
</evidence>
<gene>
    <name evidence="4" type="ORF">BCV69DRAFT_281508</name>
</gene>
<name>A0A316UCD5_9BASI</name>
<dbReference type="Proteomes" id="UP000245942">
    <property type="component" value="Unassembled WGS sequence"/>
</dbReference>
<dbReference type="PROSITE" id="PS51228">
    <property type="entry name" value="ACB_2"/>
    <property type="match status" value="1"/>
</dbReference>
<evidence type="ECO:0000313" key="5">
    <source>
        <dbReference type="Proteomes" id="UP000245942"/>
    </source>
</evidence>
<dbReference type="Gene3D" id="1.20.80.10">
    <property type="match status" value="1"/>
</dbReference>
<sequence>MAAKFDKAVSIIQSLPKDGPVQPSQAQQLQFYGLYKQATVGDVNTSRPGTFDFTGKAKWDAWKKVEGKSQDEAKEEYVKAFTELLNKHSDDENAKKWLADLESA</sequence>
<protein>
    <submittedName>
        <fullName evidence="4">Acyl-CoA-binding protein</fullName>
    </submittedName>
</protein>
<evidence type="ECO:0000256" key="2">
    <source>
        <dbReference type="ARBA" id="ARBA00023121"/>
    </source>
</evidence>
<dbReference type="PANTHER" id="PTHR23310:SF62">
    <property type="entry name" value="ACYL-COA BINDING PROTEIN 1, ISOFORM A"/>
    <property type="match status" value="1"/>
</dbReference>